<protein>
    <submittedName>
        <fullName evidence="1">Uncharacterized protein</fullName>
    </submittedName>
</protein>
<keyword evidence="2" id="KW-1185">Reference proteome</keyword>
<organism evidence="1 2">
    <name type="scientific">Pseudochryseolinea flava</name>
    <dbReference type="NCBI Taxonomy" id="2059302"/>
    <lineage>
        <taxon>Bacteria</taxon>
        <taxon>Pseudomonadati</taxon>
        <taxon>Bacteroidota</taxon>
        <taxon>Cytophagia</taxon>
        <taxon>Cytophagales</taxon>
        <taxon>Fulvivirgaceae</taxon>
        <taxon>Pseudochryseolinea</taxon>
    </lineage>
</organism>
<dbReference type="AlphaFoldDB" id="A0A364XW71"/>
<dbReference type="RefSeq" id="WP_112749916.1">
    <property type="nucleotide sequence ID" value="NZ_QMFY01000024.1"/>
</dbReference>
<dbReference type="EMBL" id="QMFY01000024">
    <property type="protein sequence ID" value="RAV97970.1"/>
    <property type="molecule type" value="Genomic_DNA"/>
</dbReference>
<accession>A0A364XW71</accession>
<name>A0A364XW71_9BACT</name>
<gene>
    <name evidence="1" type="ORF">DQQ10_26225</name>
</gene>
<comment type="caution">
    <text evidence="1">The sequence shown here is derived from an EMBL/GenBank/DDBJ whole genome shotgun (WGS) entry which is preliminary data.</text>
</comment>
<proteinExistence type="predicted"/>
<evidence type="ECO:0000313" key="2">
    <source>
        <dbReference type="Proteomes" id="UP000251889"/>
    </source>
</evidence>
<evidence type="ECO:0000313" key="1">
    <source>
        <dbReference type="EMBL" id="RAV97970.1"/>
    </source>
</evidence>
<dbReference type="Proteomes" id="UP000251889">
    <property type="component" value="Unassembled WGS sequence"/>
</dbReference>
<sequence>MAKLKSVSFVVVSVLIIVMFSCSGREERLTENTWNLIGGEAFGKPLSFGHPSVRIIDRNGIELQDIYFKVQGDKKNVSIPAAGLILRFECLWEIRNDSVAINIDTSQPFLALRGNLDFNVDTLTGDSIDADEASVAAQKNREYHAFADAEKTYCRSFDFQIVGDTLWLNSADVKIKAVKYELPLPIEDL</sequence>
<reference evidence="1 2" key="1">
    <citation type="submission" date="2018-06" db="EMBL/GenBank/DDBJ databases">
        <title>Chryseolinea flavus sp. nov., a member of the phylum Bacteroidetes isolated from soil.</title>
        <authorList>
            <person name="Li Y."/>
            <person name="Wang J."/>
        </authorList>
    </citation>
    <scope>NUCLEOTIDE SEQUENCE [LARGE SCALE GENOMIC DNA]</scope>
    <source>
        <strain evidence="1 2">SDU1-6</strain>
    </source>
</reference>
<dbReference type="PROSITE" id="PS51257">
    <property type="entry name" value="PROKAR_LIPOPROTEIN"/>
    <property type="match status" value="1"/>
</dbReference>